<dbReference type="CDD" id="cd01668">
    <property type="entry name" value="TGS_RSH"/>
    <property type="match status" value="1"/>
</dbReference>
<dbReference type="GO" id="GO:0042594">
    <property type="term" value="P:response to starvation"/>
    <property type="evidence" value="ECO:0007669"/>
    <property type="project" value="TreeGrafter"/>
</dbReference>
<dbReference type="InterPro" id="IPR045865">
    <property type="entry name" value="ACT-like_dom_sf"/>
</dbReference>
<dbReference type="InterPro" id="IPR045600">
    <property type="entry name" value="RelA/SpoT_AH_RIS"/>
</dbReference>
<dbReference type="EMBL" id="BDFD01000009">
    <property type="protein sequence ID" value="GAV20324.1"/>
    <property type="molecule type" value="Genomic_DNA"/>
</dbReference>
<dbReference type="InterPro" id="IPR004811">
    <property type="entry name" value="RelA/Spo_fam"/>
</dbReference>
<dbReference type="Pfam" id="PF13328">
    <property type="entry name" value="HD_4"/>
    <property type="match status" value="1"/>
</dbReference>
<dbReference type="InterPro" id="IPR043519">
    <property type="entry name" value="NT_sf"/>
</dbReference>
<dbReference type="PROSITE" id="PS51831">
    <property type="entry name" value="HD"/>
    <property type="match status" value="1"/>
</dbReference>
<dbReference type="InterPro" id="IPR004095">
    <property type="entry name" value="TGS"/>
</dbReference>
<evidence type="ECO:0000259" key="4">
    <source>
        <dbReference type="PROSITE" id="PS51831"/>
    </source>
</evidence>
<reference evidence="6 7" key="1">
    <citation type="journal article" date="2017" name="Arch. Microbiol.">
        <title>Mariprofundus micogutta sp. nov., a novel iron-oxidizing zetaproteobacterium isolated from a deep-sea hydrothermal field at the Bayonnaise knoll of the Izu-Ogasawara arc, and a description of Mariprofundales ord. nov. and Zetaproteobacteria classis nov.</title>
        <authorList>
            <person name="Makita H."/>
            <person name="Tanaka E."/>
            <person name="Mitsunobu S."/>
            <person name="Miyazaki M."/>
            <person name="Nunoura T."/>
            <person name="Uematsu K."/>
            <person name="Takaki Y."/>
            <person name="Nishi S."/>
            <person name="Shimamura S."/>
            <person name="Takai K."/>
        </authorList>
    </citation>
    <scope>NUCLEOTIDE SEQUENCE [LARGE SCALE GENOMIC DNA]</scope>
    <source>
        <strain evidence="6 7">ET2</strain>
    </source>
</reference>
<proteinExistence type="inferred from homology"/>
<dbReference type="GO" id="GO:0015949">
    <property type="term" value="P:nucleobase-containing small molecule interconversion"/>
    <property type="evidence" value="ECO:0007669"/>
    <property type="project" value="UniProtKB-ARBA"/>
</dbReference>
<dbReference type="SUPFAM" id="SSF109604">
    <property type="entry name" value="HD-domain/PDEase-like"/>
    <property type="match status" value="1"/>
</dbReference>
<dbReference type="OrthoDB" id="5287211at2"/>
<dbReference type="InterPro" id="IPR003607">
    <property type="entry name" value="HD/PDEase_dom"/>
</dbReference>
<dbReference type="SUPFAM" id="SSF81271">
    <property type="entry name" value="TGS-like"/>
    <property type="match status" value="1"/>
</dbReference>
<organism evidence="6 7">
    <name type="scientific">Mariprofundus micogutta</name>
    <dbReference type="NCBI Taxonomy" id="1921010"/>
    <lineage>
        <taxon>Bacteria</taxon>
        <taxon>Pseudomonadati</taxon>
        <taxon>Pseudomonadota</taxon>
        <taxon>Candidatius Mariprofundia</taxon>
        <taxon>Mariprofundales</taxon>
        <taxon>Mariprofundaceae</taxon>
        <taxon>Mariprofundus</taxon>
    </lineage>
</organism>
<dbReference type="Proteomes" id="UP000231632">
    <property type="component" value="Unassembled WGS sequence"/>
</dbReference>
<dbReference type="Pfam" id="PF13291">
    <property type="entry name" value="ACT_4"/>
    <property type="match status" value="1"/>
</dbReference>
<dbReference type="CDD" id="cd04876">
    <property type="entry name" value="ACT_RelA-SpoT"/>
    <property type="match status" value="1"/>
</dbReference>
<dbReference type="PANTHER" id="PTHR21262:SF36">
    <property type="entry name" value="BIFUNCTIONAL (P)PPGPP SYNTHASE_HYDROLASE SPOT"/>
    <property type="match status" value="1"/>
</dbReference>
<feature type="domain" description="HD" evidence="4">
    <location>
        <begin position="45"/>
        <end position="144"/>
    </location>
</feature>
<dbReference type="CDD" id="cd05399">
    <property type="entry name" value="NT_Rel-Spo_like"/>
    <property type="match status" value="1"/>
</dbReference>
<dbReference type="InterPro" id="IPR033655">
    <property type="entry name" value="TGS_RelA/SpoT"/>
</dbReference>
<feature type="domain" description="TGS" evidence="5">
    <location>
        <begin position="384"/>
        <end position="445"/>
    </location>
</feature>
<evidence type="ECO:0000256" key="1">
    <source>
        <dbReference type="RuleBase" id="RU003847"/>
    </source>
</evidence>
<evidence type="ECO:0000313" key="6">
    <source>
        <dbReference type="EMBL" id="GAV20324.1"/>
    </source>
</evidence>
<dbReference type="SUPFAM" id="SSF55021">
    <property type="entry name" value="ACT-like"/>
    <property type="match status" value="1"/>
</dbReference>
<dbReference type="SMART" id="SM00954">
    <property type="entry name" value="RelA_SpoT"/>
    <property type="match status" value="1"/>
</dbReference>
<dbReference type="InterPro" id="IPR006674">
    <property type="entry name" value="HD_domain"/>
</dbReference>
<dbReference type="PROSITE" id="PS51880">
    <property type="entry name" value="TGS"/>
    <property type="match status" value="1"/>
</dbReference>
<dbReference type="InterPro" id="IPR012676">
    <property type="entry name" value="TGS-like"/>
</dbReference>
<dbReference type="NCBIfam" id="TIGR00691">
    <property type="entry name" value="spoT_relA"/>
    <property type="match status" value="1"/>
</dbReference>
<dbReference type="FunFam" id="1.10.3210.10:FF:000001">
    <property type="entry name" value="GTP pyrophosphokinase RelA"/>
    <property type="match status" value="1"/>
</dbReference>
<dbReference type="SMART" id="SM00471">
    <property type="entry name" value="HDc"/>
    <property type="match status" value="1"/>
</dbReference>
<dbReference type="GO" id="GO:0015969">
    <property type="term" value="P:guanosine tetraphosphate metabolic process"/>
    <property type="evidence" value="ECO:0007669"/>
    <property type="project" value="InterPro"/>
</dbReference>
<gene>
    <name evidence="6" type="ORF">MMIC_P1289</name>
</gene>
<dbReference type="Gene3D" id="3.30.70.260">
    <property type="match status" value="1"/>
</dbReference>
<comment type="function">
    <text evidence="1">In eubacteria ppGpp (guanosine 3'-diphosphate 5'-diphosphate) is a mediator of the stringent response that coordinates a variety of cellular activities in response to changes in nutritional abundance.</text>
</comment>
<dbReference type="Gene3D" id="1.10.3210.10">
    <property type="entry name" value="Hypothetical protein af1432"/>
    <property type="match status" value="1"/>
</dbReference>
<keyword evidence="7" id="KW-1185">Reference proteome</keyword>
<evidence type="ECO:0000313" key="7">
    <source>
        <dbReference type="Proteomes" id="UP000231632"/>
    </source>
</evidence>
<name>A0A1L8CN49_9PROT</name>
<dbReference type="PROSITE" id="PS51671">
    <property type="entry name" value="ACT"/>
    <property type="match status" value="1"/>
</dbReference>
<feature type="domain" description="ACT" evidence="3">
    <location>
        <begin position="608"/>
        <end position="682"/>
    </location>
</feature>
<dbReference type="STRING" id="1921010.MMIC_P1289"/>
<dbReference type="GO" id="GO:0008893">
    <property type="term" value="F:guanosine-3',5'-bis(diphosphate) 3'-diphosphatase activity"/>
    <property type="evidence" value="ECO:0007669"/>
    <property type="project" value="UniProtKB-EC"/>
</dbReference>
<dbReference type="InterPro" id="IPR012675">
    <property type="entry name" value="Beta-grasp_dom_sf"/>
</dbReference>
<dbReference type="Gene3D" id="3.30.460.10">
    <property type="entry name" value="Beta Polymerase, domain 2"/>
    <property type="match status" value="1"/>
</dbReference>
<dbReference type="FunFam" id="3.10.20.30:FF:000002">
    <property type="entry name" value="GTP pyrophosphokinase (RelA/SpoT)"/>
    <property type="match status" value="1"/>
</dbReference>
<comment type="similarity">
    <text evidence="1">Belongs to the relA/spoT family.</text>
</comment>
<accession>A0A1L8CN49</accession>
<dbReference type="Gene3D" id="3.10.20.30">
    <property type="match status" value="1"/>
</dbReference>
<dbReference type="RefSeq" id="WP_072659643.1">
    <property type="nucleotide sequence ID" value="NZ_BDFD01000009.1"/>
</dbReference>
<keyword evidence="6" id="KW-0378">Hydrolase</keyword>
<dbReference type="CDD" id="cd00077">
    <property type="entry name" value="HDc"/>
    <property type="match status" value="1"/>
</dbReference>
<dbReference type="PANTHER" id="PTHR21262">
    <property type="entry name" value="GUANOSINE-3',5'-BIS DIPHOSPHATE 3'-PYROPHOSPHOHYDROLASE"/>
    <property type="match status" value="1"/>
</dbReference>
<keyword evidence="2" id="KW-0175">Coiled coil</keyword>
<dbReference type="FunFam" id="3.30.460.10:FF:000001">
    <property type="entry name" value="GTP pyrophosphokinase RelA"/>
    <property type="match status" value="1"/>
</dbReference>
<dbReference type="EC" id="3.1.7.2" evidence="6"/>
<evidence type="ECO:0000256" key="2">
    <source>
        <dbReference type="SAM" id="Coils"/>
    </source>
</evidence>
<dbReference type="GO" id="GO:0005886">
    <property type="term" value="C:plasma membrane"/>
    <property type="evidence" value="ECO:0007669"/>
    <property type="project" value="TreeGrafter"/>
</dbReference>
<dbReference type="InterPro" id="IPR002912">
    <property type="entry name" value="ACT_dom"/>
</dbReference>
<dbReference type="Pfam" id="PF19296">
    <property type="entry name" value="RelA_AH_RIS"/>
    <property type="match status" value="1"/>
</dbReference>
<sequence length="718" mass="81703">MSRIFEITERVASYAPKADLDRINRAYVFAAHAHAGQTRISGEPYITHPLAVADILASLGMDEATIITGILHDTVEDTDVSLDDVESHFGSDVATLVDGVTKIGKIHFNSSEHKQAENFRKMILATAKDLRVLIVKLADRLHNMRTLGFMREEKRRMIGEETLQIYAPLAHRLGIHWIKQEMEDLVFSYLETDAYKSLLQEMQGRLEGLNKTRERLESIIQQALERQGMEVRVQGRMKHLYSIHEKMQRKHVNFDDIFDLVAFRVIVEDMTKCYQALGVVHSLYRPVPGRFKDYIALPKPNGYQSLHTAVIGPENFRIEVQIRTDAMHSYAEDGVAAHWAYKEGSTEAGERESFKWLKQLTDLLKDTENPSEFLENVRLDLFVQEVYVFSRDGDIFPLPRGARPLDFAYAVHTDVGHHCIGVRINGEMADFSTRLRNGDQIEIMTSPDQSPSRQWLQYVKTPRARQSIRQWFKRQERETCVRVGQKILREAIGKKDVPADTLKRFNCENMEDLKIRLGRGEIPIHSLLEATEHDKRVLPLKLKGLKRSMMHAAGCCHPIPGDPVLGLFTAGEGMMLHHRKCPEVASQGNVDWLEVEWEAKRGQLFKTGIEVRSQNERGMLANVTRSIADASSSIEDLKLSQRGGSMTELLFLVEVEDRKHLAAVLRSIKSVSGVVSVSRRNRVGLSGKPETRALGETLRDFFSRKSSSKTTNKKEKET</sequence>
<dbReference type="AlphaFoldDB" id="A0A1L8CN49"/>
<dbReference type="Pfam" id="PF02824">
    <property type="entry name" value="TGS"/>
    <property type="match status" value="1"/>
</dbReference>
<dbReference type="SUPFAM" id="SSF81301">
    <property type="entry name" value="Nucleotidyltransferase"/>
    <property type="match status" value="1"/>
</dbReference>
<dbReference type="Pfam" id="PF04607">
    <property type="entry name" value="RelA_SpoT"/>
    <property type="match status" value="1"/>
</dbReference>
<dbReference type="InterPro" id="IPR007685">
    <property type="entry name" value="RelA_SpoT"/>
</dbReference>
<comment type="caution">
    <text evidence="6">The sequence shown here is derived from an EMBL/GenBank/DDBJ whole genome shotgun (WGS) entry which is preliminary data.</text>
</comment>
<dbReference type="GO" id="GO:0008728">
    <property type="term" value="F:GTP diphosphokinase activity"/>
    <property type="evidence" value="ECO:0007669"/>
    <property type="project" value="TreeGrafter"/>
</dbReference>
<evidence type="ECO:0000259" key="5">
    <source>
        <dbReference type="PROSITE" id="PS51880"/>
    </source>
</evidence>
<feature type="coiled-coil region" evidence="2">
    <location>
        <begin position="199"/>
        <end position="226"/>
    </location>
</feature>
<evidence type="ECO:0000259" key="3">
    <source>
        <dbReference type="PROSITE" id="PS51671"/>
    </source>
</evidence>
<protein>
    <submittedName>
        <fullName evidence="6">Guanosine-3',5'-bis(Diphosphate) 3'-pyrophosphohydrolase</fullName>
        <ecNumber evidence="6">3.1.7.2</ecNumber>
    </submittedName>
</protein>